<accession>A0A9D1FG35</accession>
<reference evidence="1" key="1">
    <citation type="submission" date="2020-10" db="EMBL/GenBank/DDBJ databases">
        <authorList>
            <person name="Gilroy R."/>
        </authorList>
    </citation>
    <scope>NUCLEOTIDE SEQUENCE</scope>
    <source>
        <strain evidence="1">ChiGjej3B3-5194</strain>
    </source>
</reference>
<protein>
    <submittedName>
        <fullName evidence="1">Uncharacterized protein</fullName>
    </submittedName>
</protein>
<dbReference type="AlphaFoldDB" id="A0A9D1FG35"/>
<comment type="caution">
    <text evidence="1">The sequence shown here is derived from an EMBL/GenBank/DDBJ whole genome shotgun (WGS) entry which is preliminary data.</text>
</comment>
<dbReference type="EMBL" id="DVJI01000009">
    <property type="protein sequence ID" value="HIS70776.1"/>
    <property type="molecule type" value="Genomic_DNA"/>
</dbReference>
<proteinExistence type="predicted"/>
<evidence type="ECO:0000313" key="2">
    <source>
        <dbReference type="Proteomes" id="UP000886742"/>
    </source>
</evidence>
<reference evidence="1" key="2">
    <citation type="journal article" date="2021" name="PeerJ">
        <title>Extensive microbial diversity within the chicken gut microbiome revealed by metagenomics and culture.</title>
        <authorList>
            <person name="Gilroy R."/>
            <person name="Ravi A."/>
            <person name="Getino M."/>
            <person name="Pursley I."/>
            <person name="Horton D.L."/>
            <person name="Alikhan N.F."/>
            <person name="Baker D."/>
            <person name="Gharbi K."/>
            <person name="Hall N."/>
            <person name="Watson M."/>
            <person name="Adriaenssens E.M."/>
            <person name="Foster-Nyarko E."/>
            <person name="Jarju S."/>
            <person name="Secka A."/>
            <person name="Antonio M."/>
            <person name="Oren A."/>
            <person name="Chaudhuri R.R."/>
            <person name="La Ragione R."/>
            <person name="Hildebrand F."/>
            <person name="Pallen M.J."/>
        </authorList>
    </citation>
    <scope>NUCLEOTIDE SEQUENCE</scope>
    <source>
        <strain evidence="1">ChiGjej3B3-5194</strain>
    </source>
</reference>
<name>A0A9D1FG35_9PROT</name>
<organism evidence="1 2">
    <name type="scientific">Candidatus Enterousia intestinigallinarum</name>
    <dbReference type="NCBI Taxonomy" id="2840790"/>
    <lineage>
        <taxon>Bacteria</taxon>
        <taxon>Pseudomonadati</taxon>
        <taxon>Pseudomonadota</taxon>
        <taxon>Alphaproteobacteria</taxon>
        <taxon>Candidatus Enterousia</taxon>
    </lineage>
</organism>
<sequence length="176" mass="18771">MRQVLYSVPNVLVTLDGANVVARAVVAARALRAADVGVAAVRGVAVLRATVFVDALRAVAEPLVFVTELRAIVPVRETVALLVALRAELVVRETVFAESLRVTVAPVRVVVVCDVDVEIGTRVVVRAITVVLLSDDAFFVRETVSAPRTAASAFAMPIKHAMIKSTVFLIPSAIYK</sequence>
<dbReference type="Proteomes" id="UP000886742">
    <property type="component" value="Unassembled WGS sequence"/>
</dbReference>
<gene>
    <name evidence="1" type="ORF">IAD02_02180</name>
</gene>
<evidence type="ECO:0000313" key="1">
    <source>
        <dbReference type="EMBL" id="HIS70776.1"/>
    </source>
</evidence>